<sequence length="59" mass="6928">MWIDESEGTILHQGVTNRDHVSNMLVINYSTENQCYIFFKKGSRKFDSKSIPEYIIMVI</sequence>
<protein>
    <submittedName>
        <fullName evidence="1">Uncharacterized protein</fullName>
    </submittedName>
</protein>
<keyword evidence="2" id="KW-1185">Reference proteome</keyword>
<gene>
    <name evidence="1" type="ORF">SAMN05421841_1982</name>
</gene>
<accession>A0A1I0QLP6</accession>
<dbReference type="Proteomes" id="UP000199469">
    <property type="component" value="Unassembled WGS sequence"/>
</dbReference>
<dbReference type="AlphaFoldDB" id="A0A1I0QLP6"/>
<name>A0A1I0QLP6_9FLAO</name>
<evidence type="ECO:0000313" key="1">
    <source>
        <dbReference type="EMBL" id="SEW27898.1"/>
    </source>
</evidence>
<proteinExistence type="predicted"/>
<organism evidence="1 2">
    <name type="scientific">Chryseobacterium wanjuense</name>
    <dbReference type="NCBI Taxonomy" id="356305"/>
    <lineage>
        <taxon>Bacteria</taxon>
        <taxon>Pseudomonadati</taxon>
        <taxon>Bacteroidota</taxon>
        <taxon>Flavobacteriia</taxon>
        <taxon>Flavobacteriales</taxon>
        <taxon>Weeksellaceae</taxon>
        <taxon>Chryseobacterium group</taxon>
        <taxon>Chryseobacterium</taxon>
    </lineage>
</organism>
<evidence type="ECO:0000313" key="2">
    <source>
        <dbReference type="Proteomes" id="UP000199469"/>
    </source>
</evidence>
<dbReference type="STRING" id="356305.SAMN05421841_1982"/>
<reference evidence="2" key="1">
    <citation type="submission" date="2016-10" db="EMBL/GenBank/DDBJ databases">
        <authorList>
            <person name="Varghese N."/>
            <person name="Submissions S."/>
        </authorList>
    </citation>
    <scope>NUCLEOTIDE SEQUENCE [LARGE SCALE GENOMIC DNA]</scope>
    <source>
        <strain evidence="2">DSM 17724</strain>
    </source>
</reference>
<dbReference type="EMBL" id="FOIU01000001">
    <property type="protein sequence ID" value="SEW27898.1"/>
    <property type="molecule type" value="Genomic_DNA"/>
</dbReference>